<protein>
    <submittedName>
        <fullName evidence="2">Uncharacterized protein</fullName>
    </submittedName>
</protein>
<feature type="signal peptide" evidence="1">
    <location>
        <begin position="1"/>
        <end position="19"/>
    </location>
</feature>
<dbReference type="Proteomes" id="UP000002668">
    <property type="component" value="Genome"/>
</dbReference>
<dbReference type="GeneID" id="13289174"/>
<dbReference type="VEuPathDB" id="FungiDB:LEMA_P089320.1"/>
<evidence type="ECO:0000313" key="3">
    <source>
        <dbReference type="Proteomes" id="UP000002668"/>
    </source>
</evidence>
<gene>
    <name evidence="2" type="ORF">LEMA_P089320.1</name>
</gene>
<dbReference type="OrthoDB" id="407658at2759"/>
<keyword evidence="3" id="KW-1185">Reference proteome</keyword>
<evidence type="ECO:0000256" key="1">
    <source>
        <dbReference type="SAM" id="SignalP"/>
    </source>
</evidence>
<keyword evidence="1" id="KW-0732">Signal</keyword>
<dbReference type="eggNOG" id="ENOG502TGS4">
    <property type="taxonomic scope" value="Eukaryota"/>
</dbReference>
<proteinExistence type="predicted"/>
<dbReference type="EMBL" id="FP929136">
    <property type="protein sequence ID" value="CBX99693.1"/>
    <property type="molecule type" value="Genomic_DNA"/>
</dbReference>
<evidence type="ECO:0000313" key="2">
    <source>
        <dbReference type="EMBL" id="CBX99693.1"/>
    </source>
</evidence>
<accession>E5A7U8</accession>
<reference evidence="3" key="1">
    <citation type="journal article" date="2011" name="Nat. Commun.">
        <title>Effector diversification within compartments of the Leptosphaeria maculans genome affected by Repeat-Induced Point mutations.</title>
        <authorList>
            <person name="Rouxel T."/>
            <person name="Grandaubert J."/>
            <person name="Hane J.K."/>
            <person name="Hoede C."/>
            <person name="van de Wouw A.P."/>
            <person name="Couloux A."/>
            <person name="Dominguez V."/>
            <person name="Anthouard V."/>
            <person name="Bally P."/>
            <person name="Bourras S."/>
            <person name="Cozijnsen A.J."/>
            <person name="Ciuffetti L.M."/>
            <person name="Degrave A."/>
            <person name="Dilmaghani A."/>
            <person name="Duret L."/>
            <person name="Fudal I."/>
            <person name="Goodwin S.B."/>
            <person name="Gout L."/>
            <person name="Glaser N."/>
            <person name="Linglin J."/>
            <person name="Kema G.H.J."/>
            <person name="Lapalu N."/>
            <person name="Lawrence C.B."/>
            <person name="May K."/>
            <person name="Meyer M."/>
            <person name="Ollivier B."/>
            <person name="Poulain J."/>
            <person name="Schoch C.L."/>
            <person name="Simon A."/>
            <person name="Spatafora J.W."/>
            <person name="Stachowiak A."/>
            <person name="Turgeon B.G."/>
            <person name="Tyler B.M."/>
            <person name="Vincent D."/>
            <person name="Weissenbach J."/>
            <person name="Amselem J."/>
            <person name="Quesneville H."/>
            <person name="Oliver R.P."/>
            <person name="Wincker P."/>
            <person name="Balesdent M.-H."/>
            <person name="Howlett B.J."/>
        </authorList>
    </citation>
    <scope>NUCLEOTIDE SEQUENCE [LARGE SCALE GENOMIC DNA]</scope>
    <source>
        <strain evidence="3">JN3 / isolate v23.1.3 / race Av1-4-5-6-7-8</strain>
    </source>
</reference>
<feature type="chain" id="PRO_5003194875" evidence="1">
    <location>
        <begin position="20"/>
        <end position="169"/>
    </location>
</feature>
<organism evidence="2 3">
    <name type="scientific">Leptosphaeria maculans (strain JN3 / isolate v23.1.3 / race Av1-4-5-6-7-8)</name>
    <name type="common">Blackleg fungus</name>
    <name type="synonym">Phoma lingam</name>
    <dbReference type="NCBI Taxonomy" id="985895"/>
    <lineage>
        <taxon>Eukaryota</taxon>
        <taxon>Fungi</taxon>
        <taxon>Dikarya</taxon>
        <taxon>Ascomycota</taxon>
        <taxon>Pezizomycotina</taxon>
        <taxon>Dothideomycetes</taxon>
        <taxon>Pleosporomycetidae</taxon>
        <taxon>Pleosporales</taxon>
        <taxon>Pleosporineae</taxon>
        <taxon>Leptosphaeriaceae</taxon>
        <taxon>Plenodomus</taxon>
        <taxon>Plenodomus lingam/Leptosphaeria maculans species complex</taxon>
    </lineage>
</organism>
<name>E5A7U8_LEPMJ</name>
<dbReference type="HOGENOM" id="CLU_1578808_0_0_1"/>
<dbReference type="AlphaFoldDB" id="E5A7U8"/>
<dbReference type="InParanoid" id="E5A7U8"/>
<sequence>MGMGVVWVRVCAAALAVLSEVIVRVGREKDGGNLVGRVFEDVLEQEGNREKAIWQPAKWYNGSITSPSSDGLALFTQPWTATHLELLVWLEDSLEVLQQEALKPKKPYPEDKAIRVFWRSVGEARRVLQETEDRGHTVERGEWSDLVREIRELVELRAWETEVIDARGC</sequence>